<name>A0A382GRF1_9ZZZZ</name>
<gene>
    <name evidence="1" type="ORF">METZ01_LOCUS230542</name>
</gene>
<sequence length="58" mass="6510">ALNRSLKEDAVVTVSRKFAEVLNLTGNLCSHDEQLKSTEAEELLEESPPVEVKVNENW</sequence>
<accession>A0A382GRF1</accession>
<feature type="non-terminal residue" evidence="1">
    <location>
        <position position="1"/>
    </location>
</feature>
<protein>
    <submittedName>
        <fullName evidence="1">Uncharacterized protein</fullName>
    </submittedName>
</protein>
<dbReference type="AlphaFoldDB" id="A0A382GRF1"/>
<reference evidence="1" key="1">
    <citation type="submission" date="2018-05" db="EMBL/GenBank/DDBJ databases">
        <authorList>
            <person name="Lanie J.A."/>
            <person name="Ng W.-L."/>
            <person name="Kazmierczak K.M."/>
            <person name="Andrzejewski T.M."/>
            <person name="Davidsen T.M."/>
            <person name="Wayne K.J."/>
            <person name="Tettelin H."/>
            <person name="Glass J.I."/>
            <person name="Rusch D."/>
            <person name="Podicherti R."/>
            <person name="Tsui H.-C.T."/>
            <person name="Winkler M.E."/>
        </authorList>
    </citation>
    <scope>NUCLEOTIDE SEQUENCE</scope>
</reference>
<dbReference type="EMBL" id="UINC01056995">
    <property type="protein sequence ID" value="SVB77688.1"/>
    <property type="molecule type" value="Genomic_DNA"/>
</dbReference>
<proteinExistence type="predicted"/>
<organism evidence="1">
    <name type="scientific">marine metagenome</name>
    <dbReference type="NCBI Taxonomy" id="408172"/>
    <lineage>
        <taxon>unclassified sequences</taxon>
        <taxon>metagenomes</taxon>
        <taxon>ecological metagenomes</taxon>
    </lineage>
</organism>
<evidence type="ECO:0000313" key="1">
    <source>
        <dbReference type="EMBL" id="SVB77688.1"/>
    </source>
</evidence>